<dbReference type="GO" id="GO:0032580">
    <property type="term" value="C:Golgi cisterna membrane"/>
    <property type="evidence" value="ECO:0007669"/>
    <property type="project" value="UniProtKB-SubCell"/>
</dbReference>
<keyword evidence="3" id="KW-0328">Glycosyltransferase</keyword>
<evidence type="ECO:0000256" key="10">
    <source>
        <dbReference type="ARBA" id="ARBA00023157"/>
    </source>
</evidence>
<sequence length="344" mass="38896">MMATHRSSLASLRRLSQPVIFFIMLGIMPVLRIYLQDQDAFEEWRPTEKRQTIAERPTGIQRLLSTLGKSEELGRKDTTNWPLITQHMLRNLGLPGLNVSRLVMFGEVGSEEAEMIHVSTKDREDLDDVLPQGKFDHHHHKCAVVGNSRRLLQDNHGPAIDAMDAVLRFNEAPIKNYEAHVGRRTTYRAMSPAYVRALVGAKPGSNGRKLSTGGKTVVIYGEPSVASYVELVRRYPENLNYFLSPALRTATRKLHKQLRERMALVTASAPKSTSRSGYPAFLEAVFFLLQVCQTVHVYGLDAEPNQLFYYDRKEVLAVTSDVVPDQLLMLMLRALNIEGFINIH</sequence>
<comment type="catalytic activity">
    <reaction evidence="12">
        <text>a beta-D-galactoside + CMP-N-acetyl-beta-neuraminate = an N-acetyl-alpha-neuraminyl-(2-&gt;6)-beta-D-galactosyl derivative + CMP + H(+)</text>
        <dbReference type="Rhea" id="RHEA:52104"/>
        <dbReference type="ChEBI" id="CHEBI:15378"/>
        <dbReference type="ChEBI" id="CHEBI:28034"/>
        <dbReference type="ChEBI" id="CHEBI:57812"/>
        <dbReference type="ChEBI" id="CHEBI:60377"/>
        <dbReference type="ChEBI" id="CHEBI:136398"/>
        <dbReference type="EC" id="2.4.3.1"/>
    </reaction>
</comment>
<protein>
    <recommendedName>
        <fullName evidence="13">beta-galactoside alpha-(2,6)-sialyltransferase</fullName>
        <ecNumber evidence="13">2.4.3.1</ecNumber>
    </recommendedName>
</protein>
<keyword evidence="10" id="KW-1015">Disulfide bond</keyword>
<comment type="similarity">
    <text evidence="2">Belongs to the glycosyltransferase 29 family.</text>
</comment>
<evidence type="ECO:0000256" key="7">
    <source>
        <dbReference type="ARBA" id="ARBA00022989"/>
    </source>
</evidence>
<evidence type="ECO:0000313" key="14">
    <source>
        <dbReference type="EMBL" id="CAD8659987.1"/>
    </source>
</evidence>
<keyword evidence="7" id="KW-1133">Transmembrane helix</keyword>
<gene>
    <name evidence="14" type="ORF">POBO1169_LOCUS6150</name>
</gene>
<keyword evidence="6" id="KW-0735">Signal-anchor</keyword>
<evidence type="ECO:0000256" key="8">
    <source>
        <dbReference type="ARBA" id="ARBA00023034"/>
    </source>
</evidence>
<dbReference type="Gene3D" id="3.90.1480.20">
    <property type="entry name" value="Glycosyl transferase family 29"/>
    <property type="match status" value="1"/>
</dbReference>
<evidence type="ECO:0000256" key="3">
    <source>
        <dbReference type="ARBA" id="ARBA00022676"/>
    </source>
</evidence>
<keyword evidence="4" id="KW-0808">Transferase</keyword>
<evidence type="ECO:0000256" key="4">
    <source>
        <dbReference type="ARBA" id="ARBA00022679"/>
    </source>
</evidence>
<evidence type="ECO:0000256" key="2">
    <source>
        <dbReference type="ARBA" id="ARBA00006003"/>
    </source>
</evidence>
<evidence type="ECO:0000256" key="6">
    <source>
        <dbReference type="ARBA" id="ARBA00022968"/>
    </source>
</evidence>
<dbReference type="Pfam" id="PF00777">
    <property type="entry name" value="Glyco_transf_29"/>
    <property type="match status" value="1"/>
</dbReference>
<name>A0A7S0N4P3_9CHLO</name>
<dbReference type="AlphaFoldDB" id="A0A7S0N4P3"/>
<evidence type="ECO:0000256" key="13">
    <source>
        <dbReference type="ARBA" id="ARBA00034329"/>
    </source>
</evidence>
<comment type="subcellular location">
    <subcellularLocation>
        <location evidence="1">Golgi apparatus</location>
        <location evidence="1">Golgi stack membrane</location>
        <topology evidence="1">Single-pass type II membrane protein</topology>
    </subcellularLocation>
</comment>
<dbReference type="InterPro" id="IPR001675">
    <property type="entry name" value="Glyco_trans_29"/>
</dbReference>
<reference evidence="14" key="1">
    <citation type="submission" date="2021-01" db="EMBL/GenBank/DDBJ databases">
        <authorList>
            <person name="Corre E."/>
            <person name="Pelletier E."/>
            <person name="Niang G."/>
            <person name="Scheremetjew M."/>
            <person name="Finn R."/>
            <person name="Kale V."/>
            <person name="Holt S."/>
            <person name="Cochrane G."/>
            <person name="Meng A."/>
            <person name="Brown T."/>
            <person name="Cohen L."/>
        </authorList>
    </citation>
    <scope>NUCLEOTIDE SEQUENCE</scope>
    <source>
        <strain evidence="14">CCMP722</strain>
    </source>
</reference>
<evidence type="ECO:0000256" key="9">
    <source>
        <dbReference type="ARBA" id="ARBA00023136"/>
    </source>
</evidence>
<keyword evidence="9" id="KW-0472">Membrane</keyword>
<dbReference type="EC" id="2.4.3.1" evidence="13"/>
<proteinExistence type="inferred from homology"/>
<keyword evidence="5" id="KW-0812">Transmembrane</keyword>
<keyword evidence="11" id="KW-0325">Glycoprotein</keyword>
<dbReference type="PANTHER" id="PTHR46059">
    <property type="entry name" value="BETA-GALACTOSIDE ALPHA-2,6-SIALYLTRANSFERASE"/>
    <property type="match status" value="1"/>
</dbReference>
<organism evidence="14">
    <name type="scientific">Pyramimonas obovata</name>
    <dbReference type="NCBI Taxonomy" id="1411642"/>
    <lineage>
        <taxon>Eukaryota</taxon>
        <taxon>Viridiplantae</taxon>
        <taxon>Chlorophyta</taxon>
        <taxon>Pyramimonadophyceae</taxon>
        <taxon>Pyramimonadales</taxon>
        <taxon>Pyramimonadaceae</taxon>
        <taxon>Pyramimonas</taxon>
        <taxon>Pyramimonas incertae sedis</taxon>
    </lineage>
</organism>
<evidence type="ECO:0000256" key="1">
    <source>
        <dbReference type="ARBA" id="ARBA00004447"/>
    </source>
</evidence>
<dbReference type="EMBL" id="HBFA01011817">
    <property type="protein sequence ID" value="CAD8659987.1"/>
    <property type="molecule type" value="Transcribed_RNA"/>
</dbReference>
<keyword evidence="8" id="KW-0333">Golgi apparatus</keyword>
<accession>A0A7S0N4P3</accession>
<evidence type="ECO:0000256" key="12">
    <source>
        <dbReference type="ARBA" id="ARBA00034249"/>
    </source>
</evidence>
<dbReference type="InterPro" id="IPR038578">
    <property type="entry name" value="GT29-like_sf"/>
</dbReference>
<evidence type="ECO:0000256" key="11">
    <source>
        <dbReference type="ARBA" id="ARBA00023180"/>
    </source>
</evidence>
<dbReference type="PANTHER" id="PTHR46059:SF1">
    <property type="entry name" value="BETA-GALACTOSIDE ALPHA-2,6-SIALYLTRANSFERASE"/>
    <property type="match status" value="1"/>
</dbReference>
<dbReference type="GO" id="GO:0003835">
    <property type="term" value="F:beta-galactoside alpha-2,6-sialyltransferase activity"/>
    <property type="evidence" value="ECO:0007669"/>
    <property type="project" value="UniProtKB-EC"/>
</dbReference>
<evidence type="ECO:0000256" key="5">
    <source>
        <dbReference type="ARBA" id="ARBA00022692"/>
    </source>
</evidence>